<protein>
    <submittedName>
        <fullName evidence="4">Gfo/Idh/MocA family oxidoreductase</fullName>
    </submittedName>
</protein>
<dbReference type="RefSeq" id="WP_158425495.1">
    <property type="nucleotide sequence ID" value="NZ_JAOQJQ010000004.1"/>
</dbReference>
<dbReference type="InterPro" id="IPR036291">
    <property type="entry name" value="NAD(P)-bd_dom_sf"/>
</dbReference>
<dbReference type="InterPro" id="IPR055170">
    <property type="entry name" value="GFO_IDH_MocA-like_dom"/>
</dbReference>
<keyword evidence="5" id="KW-1185">Reference proteome</keyword>
<keyword evidence="1" id="KW-0560">Oxidoreductase</keyword>
<evidence type="ECO:0000313" key="4">
    <source>
        <dbReference type="EMBL" id="MCU6762790.1"/>
    </source>
</evidence>
<evidence type="ECO:0000259" key="3">
    <source>
        <dbReference type="Pfam" id="PF22725"/>
    </source>
</evidence>
<dbReference type="InterPro" id="IPR050463">
    <property type="entry name" value="Gfo/Idh/MocA_oxidrdct_glycsds"/>
</dbReference>
<dbReference type="SUPFAM" id="SSF55347">
    <property type="entry name" value="Glyceraldehyde-3-phosphate dehydrogenase-like, C-terminal domain"/>
    <property type="match status" value="1"/>
</dbReference>
<dbReference type="EMBL" id="JAOQJQ010000004">
    <property type="protein sequence ID" value="MCU6762790.1"/>
    <property type="molecule type" value="Genomic_DNA"/>
</dbReference>
<dbReference type="Gene3D" id="3.40.50.720">
    <property type="entry name" value="NAD(P)-binding Rossmann-like Domain"/>
    <property type="match status" value="1"/>
</dbReference>
<dbReference type="PANTHER" id="PTHR43818">
    <property type="entry name" value="BCDNA.GH03377"/>
    <property type="match status" value="1"/>
</dbReference>
<evidence type="ECO:0000313" key="5">
    <source>
        <dbReference type="Proteomes" id="UP001652442"/>
    </source>
</evidence>
<feature type="domain" description="GFO/IDH/MocA-like oxidoreductase" evidence="3">
    <location>
        <begin position="132"/>
        <end position="276"/>
    </location>
</feature>
<dbReference type="Pfam" id="PF01408">
    <property type="entry name" value="GFO_IDH_MocA"/>
    <property type="match status" value="1"/>
</dbReference>
<accession>A0ABT2TKQ4</accession>
<organism evidence="4 5">
    <name type="scientific">Brotonthovivens ammoniilytica</name>
    <dbReference type="NCBI Taxonomy" id="2981725"/>
    <lineage>
        <taxon>Bacteria</taxon>
        <taxon>Bacillati</taxon>
        <taxon>Bacillota</taxon>
        <taxon>Clostridia</taxon>
        <taxon>Lachnospirales</taxon>
        <taxon>Lachnospiraceae</taxon>
        <taxon>Brotonthovivens</taxon>
    </lineage>
</organism>
<feature type="domain" description="Gfo/Idh/MocA-like oxidoreductase N-terminal" evidence="2">
    <location>
        <begin position="5"/>
        <end position="120"/>
    </location>
</feature>
<dbReference type="Pfam" id="PF22725">
    <property type="entry name" value="GFO_IDH_MocA_C3"/>
    <property type="match status" value="1"/>
</dbReference>
<dbReference type="Proteomes" id="UP001652442">
    <property type="component" value="Unassembled WGS sequence"/>
</dbReference>
<evidence type="ECO:0000259" key="2">
    <source>
        <dbReference type="Pfam" id="PF01408"/>
    </source>
</evidence>
<proteinExistence type="predicted"/>
<sequence length="384" mass="43292">MKTYRTGVVGTGFIGQVHIETVRRLGNVQVVALTDKFQAQERAQAMNVPAWFEDYKEMIDTMQLDMVHICTPNNTHFEIAMYALSHGVNVICEKPMTTTVEEARILVKKAEETGLVAAINFHNRFYPMTNHLMHIIRDGELGSIFSISGSYCQDWLLYDTDYSWRLNTEESGATRVIADIGSHWMDLAEFVSGQKITEVCADFSTIHPFRKKPNKTVLAFSSETFSESDYTEIPVHTEDNASVMFRFENGAKGIAFFSQVIAGKSVAIDLQIGGYKQSAQWNSADVNSLVLGQRDRGCTKIEKGTATVHPATLPLVAYPIGHAEGFPDAFKQCFKEVYESIEQKDKTWNYADFKDGLHEMILCEKIFESNEKQQWISIEKGSNS</sequence>
<evidence type="ECO:0000256" key="1">
    <source>
        <dbReference type="ARBA" id="ARBA00023002"/>
    </source>
</evidence>
<gene>
    <name evidence="4" type="ORF">OCV88_10665</name>
</gene>
<dbReference type="InterPro" id="IPR000683">
    <property type="entry name" value="Gfo/Idh/MocA-like_OxRdtase_N"/>
</dbReference>
<reference evidence="4 5" key="1">
    <citation type="journal article" date="2021" name="ISME Commun">
        <title>Automated analysis of genomic sequences facilitates high-throughput and comprehensive description of bacteria.</title>
        <authorList>
            <person name="Hitch T.C.A."/>
        </authorList>
    </citation>
    <scope>NUCLEOTIDE SEQUENCE [LARGE SCALE GENOMIC DNA]</scope>
    <source>
        <strain evidence="4 5">Sanger_109</strain>
    </source>
</reference>
<comment type="caution">
    <text evidence="4">The sequence shown here is derived from an EMBL/GenBank/DDBJ whole genome shotgun (WGS) entry which is preliminary data.</text>
</comment>
<dbReference type="PANTHER" id="PTHR43818:SF11">
    <property type="entry name" value="BCDNA.GH03377"/>
    <property type="match status" value="1"/>
</dbReference>
<dbReference type="Gene3D" id="3.30.360.10">
    <property type="entry name" value="Dihydrodipicolinate Reductase, domain 2"/>
    <property type="match status" value="1"/>
</dbReference>
<name>A0ABT2TKQ4_9FIRM</name>
<dbReference type="SUPFAM" id="SSF51735">
    <property type="entry name" value="NAD(P)-binding Rossmann-fold domains"/>
    <property type="match status" value="1"/>
</dbReference>